<protein>
    <submittedName>
        <fullName evidence="1">Uncharacterized protein</fullName>
    </submittedName>
</protein>
<evidence type="ECO:0000313" key="1">
    <source>
        <dbReference type="EMBL" id="RHA66288.1"/>
    </source>
</evidence>
<dbReference type="Proteomes" id="UP000284465">
    <property type="component" value="Unassembled WGS sequence"/>
</dbReference>
<comment type="caution">
    <text evidence="1">The sequence shown here is derived from an EMBL/GenBank/DDBJ whole genome shotgun (WGS) entry which is preliminary data.</text>
</comment>
<name>A0A3R6A774_9FIRM</name>
<gene>
    <name evidence="1" type="ORF">DW927_12185</name>
</gene>
<evidence type="ECO:0000313" key="2">
    <source>
        <dbReference type="Proteomes" id="UP000284465"/>
    </source>
</evidence>
<accession>A0A3R6A774</accession>
<organism evidence="1 2">
    <name type="scientific">Roseburia intestinalis</name>
    <dbReference type="NCBI Taxonomy" id="166486"/>
    <lineage>
        <taxon>Bacteria</taxon>
        <taxon>Bacillati</taxon>
        <taxon>Bacillota</taxon>
        <taxon>Clostridia</taxon>
        <taxon>Lachnospirales</taxon>
        <taxon>Lachnospiraceae</taxon>
        <taxon>Roseburia</taxon>
    </lineage>
</organism>
<dbReference type="EMBL" id="QSFP01000013">
    <property type="protein sequence ID" value="RHA66288.1"/>
    <property type="molecule type" value="Genomic_DNA"/>
</dbReference>
<dbReference type="AlphaFoldDB" id="A0A3R6A774"/>
<proteinExistence type="predicted"/>
<sequence length="62" mass="7232">MGQFYRFPKEDLGVHLPIGEISQDGFRQQLYIDMEQVLCQKFLLVAVPRQTCAGIWKYLIAE</sequence>
<reference evidence="1 2" key="1">
    <citation type="submission" date="2018-08" db="EMBL/GenBank/DDBJ databases">
        <title>A genome reference for cultivated species of the human gut microbiota.</title>
        <authorList>
            <person name="Zou Y."/>
            <person name="Xue W."/>
            <person name="Luo G."/>
        </authorList>
    </citation>
    <scope>NUCLEOTIDE SEQUENCE [LARGE SCALE GENOMIC DNA]</scope>
    <source>
        <strain evidence="1 2">AM43-11</strain>
    </source>
</reference>